<feature type="domain" description="PKD" evidence="3">
    <location>
        <begin position="210"/>
        <end position="265"/>
    </location>
</feature>
<dbReference type="PANTHER" id="PTHR15127">
    <property type="entry name" value="HEAVYWEIGHT, ISOFORM A"/>
    <property type="match status" value="1"/>
</dbReference>
<dbReference type="InterPro" id="IPR057078">
    <property type="entry name" value="HYR-4C"/>
</dbReference>
<dbReference type="Gene3D" id="2.60.40.10">
    <property type="entry name" value="Immunoglobulins"/>
    <property type="match status" value="1"/>
</dbReference>
<dbReference type="Pfam" id="PF13585">
    <property type="entry name" value="CHU_C"/>
    <property type="match status" value="1"/>
</dbReference>
<dbReference type="GO" id="GO:0001784">
    <property type="term" value="F:phosphotyrosine residue binding"/>
    <property type="evidence" value="ECO:0007669"/>
    <property type="project" value="TreeGrafter"/>
</dbReference>
<protein>
    <submittedName>
        <fullName evidence="4">Gliding motility-associated-like protein</fullName>
    </submittedName>
</protein>
<dbReference type="InterPro" id="IPR051846">
    <property type="entry name" value="SH2_domain_adapters"/>
</dbReference>
<keyword evidence="5" id="KW-1185">Reference proteome</keyword>
<evidence type="ECO:0000313" key="4">
    <source>
        <dbReference type="EMBL" id="RAK25253.1"/>
    </source>
</evidence>
<dbReference type="InterPro" id="IPR013783">
    <property type="entry name" value="Ig-like_fold"/>
</dbReference>
<dbReference type="OrthoDB" id="599464at2"/>
<organism evidence="4 5">
    <name type="scientific">Flavobacterium aquaticum</name>
    <dbReference type="NCBI Taxonomy" id="1236486"/>
    <lineage>
        <taxon>Bacteria</taxon>
        <taxon>Pseudomonadati</taxon>
        <taxon>Bacteroidota</taxon>
        <taxon>Flavobacteriia</taxon>
        <taxon>Flavobacteriales</taxon>
        <taxon>Flavobacteriaceae</taxon>
        <taxon>Flavobacterium</taxon>
    </lineage>
</organism>
<dbReference type="InterPro" id="IPR000601">
    <property type="entry name" value="PKD_dom"/>
</dbReference>
<dbReference type="EMBL" id="QLMI01000001">
    <property type="protein sequence ID" value="RAK25253.1"/>
    <property type="molecule type" value="Genomic_DNA"/>
</dbReference>
<evidence type="ECO:0000256" key="2">
    <source>
        <dbReference type="SAM" id="SignalP"/>
    </source>
</evidence>
<proteinExistence type="predicted"/>
<keyword evidence="2" id="KW-0732">Signal</keyword>
<sequence length="1857" mass="193080">MKTKITISIFLICLGFNFVHSQFTTTKPDLRLCGTAPNYYQDFYNCTSNNYTLNDVFLSLTDVNGVPLNNTTCTPGVSQTMYVMLNYTSNSNSNIYHARMFADLIIDGVTTQINVNLGTVAPGSGQRLLYGPFTWVCGQEMLLDRILIVWKTSGNNNELQPYNCNTYNKSQCEFPTSTIIITPLAVQFDYSGCTIGNISTINFESTTNGGTPPYTYTYAWDFDSNGTIDSTLENPTFVYNNSSSNTATLTVTDSMGLTNTFSVPIVYPSEVIVNANVQGLTCVPGSTASIDLTISGGTAPYTVSWNTGATSQDLSNLGIGNYSATITDALGCIKYYSTTISAVVCCEFLVTCPTFSPVSLQCYDLLPQATSLTELEFEALGNGNGIIGNNPCGVIQITASNSAYLGCNTQVTRTYTITEYLDANDNGIRDAGENTILNVVTCSQIFTINDTTDPTITTQASNLEVQCDGAGNTTALNAWLASNGGAAATDVCSSVTWSNNFTSVSDTCGATGSASVTFTATDNCGNSSSTTATFTIIDNTNPTITTQASNLEVQCDGNGNTAALNAWLASNGGAAATDVCSSVTWSNNFTSVSDTCGATGSASVTFTATDNCGNSSSTTATFTIIDNTNPTITTQASNLEVQCDGAGNTAALNAWLASNGGGAATDVCSNVTWSNNFTSVSDTCGATGSASVTFTATDNCGNSSSTTATFTIIDNTNPTITTQASNLEVQCDGNGNTAALNTWLASNGGAVASDVCSNVTWTNNFASVSDTCGATGSATVTFTATDDCGNASTTSATFTIIDDTDPTITTQASNLEVQCDGNGNTAQLNAWLASNGGAVASDICSNVTWTNNFASVSDTCGATGSASVTFTATDDCGNSSTTSATFTIIDNTDPTITTQASNLEVQCDGSGNTAQLNAWLASNGGAVASDVCSNVTWTNNFASVSDTCGASGSASVTFTATDNCGNSSSTTATFTIIDNTNPTITTQASNLEVQCDGNGNTAALNAWLASNGGASASDVCSNVTWSNNFTSVSDTCGATGSASVTFTATDNCGNSSSTTATFTIIDNTNPVISVQASNIEVQCDGAGNTAALNAWLASNGGASASDVCSSVTWSNNFTSVSDTCGATGSASVTFTATDNCGNSSSTTATFTIIDNTNPTITTQASNLEVQCDGNGNTAQLSAWLASNGGAVASDVCSSVTWSNNFTSVSDTCGATGSASVTFTATDNCGNSSSTTATFTIIDNTNPVISVQASNIEVQCDGAGNTAALNAWLASNGGASASDVCSSVTWSNNFTSVSDTCGATGSASVTFTATDNCGNSSSTTATFTIIDNTNPTITTQASNLEVQCDGNGNTADLNAWLASNGGAAATDVCSNVTWSNNFTSVSDTCGSTGSASVTFTATDNCGNSSSTTATFTIIDNTNPTITTQASNLEVQCDGNGNTAALNAWLASNGGASASDVCSSVTWTNNFTSVSDTCGATGSASVTFTATDNCGNSSSTTATFTIIDNTNPVFTSELPQNISVSCDAIPNPAEMTGSDNCSDVTITVLDTIDREESQCEGEYIISRTWTITDDCNNSSSYTQTITVFDTTPPTLTTQLNSQISVSCSEIPEIPELVFTDNCSGVQEVVYNETSTIISIYEYVIVREWVVSDNCGNEANFSQTINVSVEEPFDAIPFAICIEDDPIDLFTILDDSIPTTGEWLEVTNSGGLTGSIFNPINVTLGYYTFQYVVELEDNSCPMIYEVYLNVNDDCVVLAACEITVYNAVSPNDDTSNDFFFIDGLECYPDNTVEIYNRWGILVYDETGYDNTLKSFKGISEGRNTLNKNELLPDGTYFYILKYTDEENKNHEKTGYLYLNR</sequence>
<dbReference type="Pfam" id="PF23237">
    <property type="entry name" value="HYR_4C"/>
    <property type="match status" value="1"/>
</dbReference>
<dbReference type="InterPro" id="IPR035986">
    <property type="entry name" value="PKD_dom_sf"/>
</dbReference>
<gene>
    <name evidence="4" type="ORF">B0I03_101417</name>
</gene>
<name>A0A327YW67_9FLAO</name>
<dbReference type="SUPFAM" id="SSF49299">
    <property type="entry name" value="PKD domain"/>
    <property type="match status" value="1"/>
</dbReference>
<dbReference type="RefSeq" id="WP_111565809.1">
    <property type="nucleotide sequence ID" value="NZ_QLMI01000001.1"/>
</dbReference>
<evidence type="ECO:0000313" key="5">
    <source>
        <dbReference type="Proteomes" id="UP000249620"/>
    </source>
</evidence>
<dbReference type="Proteomes" id="UP000249620">
    <property type="component" value="Unassembled WGS sequence"/>
</dbReference>
<evidence type="ECO:0000259" key="3">
    <source>
        <dbReference type="PROSITE" id="PS50093"/>
    </source>
</evidence>
<dbReference type="PROSITE" id="PS50093">
    <property type="entry name" value="PKD"/>
    <property type="match status" value="1"/>
</dbReference>
<feature type="chain" id="PRO_5016413179" evidence="2">
    <location>
        <begin position="22"/>
        <end position="1857"/>
    </location>
</feature>
<comment type="caution">
    <text evidence="4">The sequence shown here is derived from an EMBL/GenBank/DDBJ whole genome shotgun (WGS) entry which is preliminary data.</text>
</comment>
<dbReference type="CDD" id="cd00146">
    <property type="entry name" value="PKD"/>
    <property type="match status" value="1"/>
</dbReference>
<accession>A0A327YW67</accession>
<evidence type="ECO:0000256" key="1">
    <source>
        <dbReference type="ARBA" id="ARBA00022999"/>
    </source>
</evidence>
<dbReference type="Gene3D" id="2.60.40.740">
    <property type="match status" value="1"/>
</dbReference>
<dbReference type="PANTHER" id="PTHR15127:SF32">
    <property type="entry name" value="HEAVYWEIGHT, ISOFORM A"/>
    <property type="match status" value="1"/>
</dbReference>
<feature type="signal peptide" evidence="2">
    <location>
        <begin position="1"/>
        <end position="21"/>
    </location>
</feature>
<keyword evidence="1" id="KW-0727">SH2 domain</keyword>
<reference evidence="4 5" key="1">
    <citation type="submission" date="2018-06" db="EMBL/GenBank/DDBJ databases">
        <title>Genomic Encyclopedia of Type Strains, Phase III (KMG-III): the genomes of soil and plant-associated and newly described type strains.</title>
        <authorList>
            <person name="Whitman W."/>
        </authorList>
    </citation>
    <scope>NUCLEOTIDE SEQUENCE [LARGE SCALE GENOMIC DNA]</scope>
    <source>
        <strain evidence="4 5">CGMCC 1.12398</strain>
    </source>
</reference>